<dbReference type="AlphaFoldDB" id="A0A7C8R023"/>
<feature type="region of interest" description="Disordered" evidence="1">
    <location>
        <begin position="241"/>
        <end position="272"/>
    </location>
</feature>
<comment type="caution">
    <text evidence="2">The sequence shown here is derived from an EMBL/GenBank/DDBJ whole genome shotgun (WGS) entry which is preliminary data.</text>
</comment>
<dbReference type="EMBL" id="WIPF01000014">
    <property type="protein sequence ID" value="KAF3229030.1"/>
    <property type="molecule type" value="Genomic_DNA"/>
</dbReference>
<gene>
    <name evidence="2" type="ORF">TWF191_002139</name>
</gene>
<protein>
    <recommendedName>
        <fullName evidence="4">Clr5 domain-containing protein</fullName>
    </recommendedName>
</protein>
<feature type="compositionally biased region" description="Basic and acidic residues" evidence="1">
    <location>
        <begin position="243"/>
        <end position="255"/>
    </location>
</feature>
<evidence type="ECO:0000313" key="2">
    <source>
        <dbReference type="EMBL" id="KAF3229030.1"/>
    </source>
</evidence>
<proteinExistence type="predicted"/>
<organism evidence="2 3">
    <name type="scientific">Orbilia oligospora</name>
    <name type="common">Nematode-trapping fungus</name>
    <name type="synonym">Arthrobotrys oligospora</name>
    <dbReference type="NCBI Taxonomy" id="2813651"/>
    <lineage>
        <taxon>Eukaryota</taxon>
        <taxon>Fungi</taxon>
        <taxon>Dikarya</taxon>
        <taxon>Ascomycota</taxon>
        <taxon>Pezizomycotina</taxon>
        <taxon>Orbiliomycetes</taxon>
        <taxon>Orbiliales</taxon>
        <taxon>Orbiliaceae</taxon>
        <taxon>Orbilia</taxon>
    </lineage>
</organism>
<evidence type="ECO:0008006" key="4">
    <source>
        <dbReference type="Google" id="ProtNLM"/>
    </source>
</evidence>
<evidence type="ECO:0000313" key="3">
    <source>
        <dbReference type="Proteomes" id="UP000483672"/>
    </source>
</evidence>
<reference evidence="2 3" key="1">
    <citation type="submission" date="2019-06" db="EMBL/GenBank/DDBJ databases">
        <authorList>
            <person name="Palmer J.M."/>
        </authorList>
    </citation>
    <scope>NUCLEOTIDE SEQUENCE [LARGE SCALE GENOMIC DNA]</scope>
    <source>
        <strain evidence="2 3">TWF191</strain>
    </source>
</reference>
<accession>A0A7C8R023</accession>
<evidence type="ECO:0000256" key="1">
    <source>
        <dbReference type="SAM" id="MobiDB-lite"/>
    </source>
</evidence>
<feature type="compositionally biased region" description="Polar residues" evidence="1">
    <location>
        <begin position="256"/>
        <end position="272"/>
    </location>
</feature>
<name>A0A7C8R023_ORBOL</name>
<sequence length="816" mass="92462">MQREFSVKAYDGANTQKRRWAPKASWDRIKTFVLDEVTKGKTQKNIIEDLEGQGISIESYQLKRLLKEWGISDRNIRKKNRKYIFETEKRLKEQGKCVRTWRFKDTRQPVKQSQLAAIRRSTRKEFQGVEASPGALIVSPAELMEEDPPVGMSQIGFSSNDHVREDEDISEAQFEHGEVSQDTRIELGICVSNMEAFEPKTTEQSPVSSDDEIEFLEGFTSEPMPASPAVLGMLGIPTTSTVENKRSASKAEKNSRMTFSSQASAANNPREGVQSNAEIPIILESLCESFTSSIDTTQALVSQTRDSLRSQTLLSLLAPDGEPKGCLGIPFHSPFEEHVLTVAMQASEFRDGVDSLQQRFQSLTVSAPDSDGSQRGKTPDNSYFTLSKCEDIIRYQMSLDLAPCENVPVDYNMAFWMSGGPSQILGNIENNLRLSFVDEILQEFYTVIEPIWNAICSPAATMQNLEGQYTFRGFHKQQFRERVVKLPQLLQRYSLTSWSTFSTLQLFHEFCILWYGKSYWGRPILRDILKFLIGVLSTFKPSKGLLTCLVNLIAGLHHPHSEDQMVALNAAKYIFDKARKSLGDYEIFTIWVAAKIQLILREMNRQEEAQNFGKYTTHFLKKPSQSDLRIDFSEPNLILSAEIIDFQIQQKAFPQAANYARLLDSKHILGAPEDDFHCLESLAGHCNRGNFDCLKARAFSEIEDYAGALTELQKSMRRLETRGAPYRSCNIWVISDCTQLTAEFLTKRGLVLYGQPVLKQLSQALEDRGFSNDHPVYKDILAAELAADFQMSLDEEDWAIPMIISQDLEPSLYILN</sequence>
<dbReference type="Proteomes" id="UP000483672">
    <property type="component" value="Unassembled WGS sequence"/>
</dbReference>